<keyword evidence="6" id="KW-0067">ATP-binding</keyword>
<evidence type="ECO:0000256" key="7">
    <source>
        <dbReference type="ARBA" id="ARBA00047899"/>
    </source>
</evidence>
<dbReference type="Gene3D" id="3.30.200.20">
    <property type="entry name" value="Phosphorylase Kinase, domain 1"/>
    <property type="match status" value="1"/>
</dbReference>
<dbReference type="EC" id="2.7.11.1" evidence="1"/>
<dbReference type="Gene3D" id="1.25.40.10">
    <property type="entry name" value="Tetratricopeptide repeat domain"/>
    <property type="match status" value="1"/>
</dbReference>
<dbReference type="FunFam" id="1.10.510.10:FF:000306">
    <property type="entry name" value="Serine/threonine protein kinase"/>
    <property type="match status" value="1"/>
</dbReference>
<evidence type="ECO:0000256" key="1">
    <source>
        <dbReference type="ARBA" id="ARBA00012513"/>
    </source>
</evidence>
<dbReference type="Pfam" id="PF16918">
    <property type="entry name" value="PknG_TPR"/>
    <property type="match status" value="1"/>
</dbReference>
<dbReference type="InterPro" id="IPR031634">
    <property type="entry name" value="PknG_rubred"/>
</dbReference>
<evidence type="ECO:0000256" key="6">
    <source>
        <dbReference type="ARBA" id="ARBA00022840"/>
    </source>
</evidence>
<evidence type="ECO:0000259" key="10">
    <source>
        <dbReference type="PROSITE" id="PS50011"/>
    </source>
</evidence>
<dbReference type="AlphaFoldDB" id="A0A4R2J7X4"/>
<feature type="domain" description="Protein kinase" evidence="10">
    <location>
        <begin position="153"/>
        <end position="409"/>
    </location>
</feature>
<comment type="caution">
    <text evidence="11">The sequence shown here is derived from an EMBL/GenBank/DDBJ whole genome shotgun (WGS) entry which is preliminary data.</text>
</comment>
<dbReference type="InterPro" id="IPR011990">
    <property type="entry name" value="TPR-like_helical_dom_sf"/>
</dbReference>
<protein>
    <recommendedName>
        <fullName evidence="1">non-specific serine/threonine protein kinase</fullName>
        <ecNumber evidence="1">2.7.11.1</ecNumber>
    </recommendedName>
</protein>
<dbReference type="Pfam" id="PF16919">
    <property type="entry name" value="PknG_rubred"/>
    <property type="match status" value="1"/>
</dbReference>
<comment type="catalytic activity">
    <reaction evidence="7">
        <text>L-threonyl-[protein] + ATP = O-phospho-L-threonyl-[protein] + ADP + H(+)</text>
        <dbReference type="Rhea" id="RHEA:46608"/>
        <dbReference type="Rhea" id="RHEA-COMP:11060"/>
        <dbReference type="Rhea" id="RHEA-COMP:11605"/>
        <dbReference type="ChEBI" id="CHEBI:15378"/>
        <dbReference type="ChEBI" id="CHEBI:30013"/>
        <dbReference type="ChEBI" id="CHEBI:30616"/>
        <dbReference type="ChEBI" id="CHEBI:61977"/>
        <dbReference type="ChEBI" id="CHEBI:456216"/>
        <dbReference type="EC" id="2.7.11.1"/>
    </reaction>
</comment>
<dbReference type="Pfam" id="PF00069">
    <property type="entry name" value="Pkinase"/>
    <property type="match status" value="1"/>
</dbReference>
<dbReference type="InterPro" id="IPR031636">
    <property type="entry name" value="PknG_TPR"/>
</dbReference>
<proteinExistence type="predicted"/>
<keyword evidence="2" id="KW-0723">Serine/threonine-protein kinase</keyword>
<organism evidence="11 12">
    <name type="scientific">Actinocrispum wychmicini</name>
    <dbReference type="NCBI Taxonomy" id="1213861"/>
    <lineage>
        <taxon>Bacteria</taxon>
        <taxon>Bacillati</taxon>
        <taxon>Actinomycetota</taxon>
        <taxon>Actinomycetes</taxon>
        <taxon>Pseudonocardiales</taxon>
        <taxon>Pseudonocardiaceae</taxon>
        <taxon>Actinocrispum</taxon>
    </lineage>
</organism>
<dbReference type="PANTHER" id="PTHR24363:SF0">
    <property type="entry name" value="SERINE_THREONINE KINASE LIKE DOMAIN CONTAINING 1"/>
    <property type="match status" value="1"/>
</dbReference>
<keyword evidence="12" id="KW-1185">Reference proteome</keyword>
<evidence type="ECO:0000256" key="8">
    <source>
        <dbReference type="ARBA" id="ARBA00048679"/>
    </source>
</evidence>
<evidence type="ECO:0000256" key="3">
    <source>
        <dbReference type="ARBA" id="ARBA00022679"/>
    </source>
</evidence>
<feature type="compositionally biased region" description="Low complexity" evidence="9">
    <location>
        <begin position="29"/>
        <end position="62"/>
    </location>
</feature>
<dbReference type="FunFam" id="3.30.200.20:FF:000205">
    <property type="entry name" value="Serine/threonine protein kinase"/>
    <property type="match status" value="1"/>
</dbReference>
<accession>A0A4R2J7X4</accession>
<dbReference type="GO" id="GO:0005524">
    <property type="term" value="F:ATP binding"/>
    <property type="evidence" value="ECO:0007669"/>
    <property type="project" value="UniProtKB-KW"/>
</dbReference>
<dbReference type="OrthoDB" id="137117at2"/>
<feature type="region of interest" description="Disordered" evidence="9">
    <location>
        <begin position="28"/>
        <end position="74"/>
    </location>
</feature>
<dbReference type="GO" id="GO:0004674">
    <property type="term" value="F:protein serine/threonine kinase activity"/>
    <property type="evidence" value="ECO:0007669"/>
    <property type="project" value="UniProtKB-KW"/>
</dbReference>
<comment type="catalytic activity">
    <reaction evidence="8">
        <text>L-seryl-[protein] + ATP = O-phospho-L-seryl-[protein] + ADP + H(+)</text>
        <dbReference type="Rhea" id="RHEA:17989"/>
        <dbReference type="Rhea" id="RHEA-COMP:9863"/>
        <dbReference type="Rhea" id="RHEA-COMP:11604"/>
        <dbReference type="ChEBI" id="CHEBI:15378"/>
        <dbReference type="ChEBI" id="CHEBI:29999"/>
        <dbReference type="ChEBI" id="CHEBI:30616"/>
        <dbReference type="ChEBI" id="CHEBI:83421"/>
        <dbReference type="ChEBI" id="CHEBI:456216"/>
        <dbReference type="EC" id="2.7.11.1"/>
    </reaction>
</comment>
<reference evidence="11 12" key="1">
    <citation type="submission" date="2019-03" db="EMBL/GenBank/DDBJ databases">
        <title>Genomic Encyclopedia of Type Strains, Phase IV (KMG-IV): sequencing the most valuable type-strain genomes for metagenomic binning, comparative biology and taxonomic classification.</title>
        <authorList>
            <person name="Goeker M."/>
        </authorList>
    </citation>
    <scope>NUCLEOTIDE SEQUENCE [LARGE SCALE GENOMIC DNA]</scope>
    <source>
        <strain evidence="11 12">DSM 45934</strain>
    </source>
</reference>
<dbReference type="SMART" id="SM00220">
    <property type="entry name" value="S_TKc"/>
    <property type="match status" value="1"/>
</dbReference>
<dbReference type="InterPro" id="IPR011009">
    <property type="entry name" value="Kinase-like_dom_sf"/>
</dbReference>
<dbReference type="SUPFAM" id="SSF48452">
    <property type="entry name" value="TPR-like"/>
    <property type="match status" value="1"/>
</dbReference>
<evidence type="ECO:0000256" key="4">
    <source>
        <dbReference type="ARBA" id="ARBA00022741"/>
    </source>
</evidence>
<evidence type="ECO:0000313" key="11">
    <source>
        <dbReference type="EMBL" id="TCO52578.1"/>
    </source>
</evidence>
<dbReference type="InterPro" id="IPR000719">
    <property type="entry name" value="Prot_kinase_dom"/>
</dbReference>
<dbReference type="SUPFAM" id="SSF56112">
    <property type="entry name" value="Protein kinase-like (PK-like)"/>
    <property type="match status" value="1"/>
</dbReference>
<evidence type="ECO:0000313" key="12">
    <source>
        <dbReference type="Proteomes" id="UP000295680"/>
    </source>
</evidence>
<keyword evidence="3" id="KW-0808">Transferase</keyword>
<dbReference type="Gene3D" id="1.10.510.10">
    <property type="entry name" value="Transferase(Phosphotransferase) domain 1"/>
    <property type="match status" value="1"/>
</dbReference>
<evidence type="ECO:0000256" key="2">
    <source>
        <dbReference type="ARBA" id="ARBA00022527"/>
    </source>
</evidence>
<gene>
    <name evidence="11" type="ORF">EV192_112310</name>
</gene>
<dbReference type="EMBL" id="SLWS01000012">
    <property type="protein sequence ID" value="TCO52578.1"/>
    <property type="molecule type" value="Genomic_DNA"/>
</dbReference>
<sequence length="742" mass="79920">MDKCPRTGCGGKIEDGFCDVCGLEPPAPLSSSTAPPSMSSRTSSRPTAVTSWTTPTTSAVTSRSRRGSTRSTNRGLLGRGIVDIAPVPKRDPREAVLTNPEVPENKRFCSKCGTKVGRGREGRPGRVEGFCAKCGHHFDFTPKLQPGQLVGQYEVLGCIAHGGLGWIYLALDHAVADRWVVLKGLLDTGDADAMAAAVAERRFLAQVEHPTIVKIFNFVEHAHDGITTGYIVMEYVGGTSIKDMIKEVRQKSGDQTACLPLTQAIAYTLEVLPAMGYLHGIGLVYCDFKPDNVIQVEEQLKLIDLGAVRHVSDEDSAIYGTTGYQAPEIGKELPSPVSDVYTVGRALAVMSFPFDFHNTYKTSLPGPAEQALLAEFESYHRLLTRATHSDPAQRFGSAEEMRDQLEGVFREVAAAEDGQPRPGVSVEFTPERRSFGIPTTSVPSTPTLAVVAQSLPIPRVDAADPGAAFLAGVHATDPKELVAELKATKLASVEIKLRLARAYIELGDHANAAKTLNSTKTEHGDWRVAWHRGLASLAENKPGNARMAFESVYDALPGEAAPKLGIAVCAEASGDLADADKYYRMVWRTDRTYISAAFGLARALLGKGGRMEAVDVLNSVPDTSSHHLAAQLAAVRARTGIPRSAGLSAEDLVLAGSQLAGLELDDARRAVASRELLESAFAWVRGGPNGSPGTVLGCRLVEDDLRRGLEGWYRALARQAGTRRERIALVDQANRVRPRTWI</sequence>
<keyword evidence="5 11" id="KW-0418">Kinase</keyword>
<evidence type="ECO:0000256" key="5">
    <source>
        <dbReference type="ARBA" id="ARBA00022777"/>
    </source>
</evidence>
<dbReference type="CDD" id="cd14014">
    <property type="entry name" value="STKc_PknB_like"/>
    <property type="match status" value="1"/>
</dbReference>
<name>A0A4R2J7X4_9PSEU</name>
<dbReference type="PANTHER" id="PTHR24363">
    <property type="entry name" value="SERINE/THREONINE PROTEIN KINASE"/>
    <property type="match status" value="1"/>
</dbReference>
<dbReference type="Proteomes" id="UP000295680">
    <property type="component" value="Unassembled WGS sequence"/>
</dbReference>
<dbReference type="PROSITE" id="PS50011">
    <property type="entry name" value="PROTEIN_KINASE_DOM"/>
    <property type="match status" value="1"/>
</dbReference>
<keyword evidence="4" id="KW-0547">Nucleotide-binding</keyword>
<evidence type="ECO:0000256" key="9">
    <source>
        <dbReference type="SAM" id="MobiDB-lite"/>
    </source>
</evidence>